<proteinExistence type="predicted"/>
<comment type="caution">
    <text evidence="1">The sequence shown here is derived from an EMBL/GenBank/DDBJ whole genome shotgun (WGS) entry which is preliminary data.</text>
</comment>
<dbReference type="InParanoid" id="A0A1E1LSM1"/>
<organism evidence="1 2">
    <name type="scientific">Rhynchosporium graminicola</name>
    <dbReference type="NCBI Taxonomy" id="2792576"/>
    <lineage>
        <taxon>Eukaryota</taxon>
        <taxon>Fungi</taxon>
        <taxon>Dikarya</taxon>
        <taxon>Ascomycota</taxon>
        <taxon>Pezizomycotina</taxon>
        <taxon>Leotiomycetes</taxon>
        <taxon>Helotiales</taxon>
        <taxon>Ploettnerulaceae</taxon>
        <taxon>Rhynchosporium</taxon>
    </lineage>
</organism>
<protein>
    <submittedName>
        <fullName evidence="1">Uncharacterized protein</fullName>
    </submittedName>
</protein>
<evidence type="ECO:0000313" key="2">
    <source>
        <dbReference type="Proteomes" id="UP000178129"/>
    </source>
</evidence>
<dbReference type="EMBL" id="FJUW01000077">
    <property type="protein sequence ID" value="CZT12869.1"/>
    <property type="molecule type" value="Genomic_DNA"/>
</dbReference>
<accession>A0A1E1LSM1</accession>
<dbReference type="Proteomes" id="UP000178129">
    <property type="component" value="Unassembled WGS sequence"/>
</dbReference>
<evidence type="ECO:0000313" key="1">
    <source>
        <dbReference type="EMBL" id="CZT12869.1"/>
    </source>
</evidence>
<name>A0A1E1LSM1_9HELO</name>
<reference evidence="2" key="1">
    <citation type="submission" date="2016-03" db="EMBL/GenBank/DDBJ databases">
        <authorList>
            <person name="Ploux O."/>
        </authorList>
    </citation>
    <scope>NUCLEOTIDE SEQUENCE [LARGE SCALE GENOMIC DNA]</scope>
    <source>
        <strain evidence="2">UK7</strain>
    </source>
</reference>
<gene>
    <name evidence="1" type="ORF">RCO7_07139</name>
</gene>
<sequence>MNDIGIFKFLQHDRFSIRNARNGNDAIAGAGNRAEGGATGDGSTMSLKEGHGHCSNAGMAQDLITAAPVERLADLIMMPKDL</sequence>
<dbReference type="AlphaFoldDB" id="A0A1E1LSM1"/>
<keyword evidence="2" id="KW-1185">Reference proteome</keyword>